<dbReference type="HOGENOM" id="CLU_049131_0_2_2"/>
<dbReference type="GO" id="GO:0006233">
    <property type="term" value="P:dTDP biosynthetic process"/>
    <property type="evidence" value="ECO:0007669"/>
    <property type="project" value="InterPro"/>
</dbReference>
<evidence type="ECO:0000256" key="7">
    <source>
        <dbReference type="ARBA" id="ARBA00048743"/>
    </source>
</evidence>
<dbReference type="GO" id="GO:0005737">
    <property type="term" value="C:cytoplasm"/>
    <property type="evidence" value="ECO:0007669"/>
    <property type="project" value="TreeGrafter"/>
</dbReference>
<evidence type="ECO:0000256" key="5">
    <source>
        <dbReference type="ARBA" id="ARBA00022777"/>
    </source>
</evidence>
<feature type="domain" description="Thymidylate kinase-like" evidence="9">
    <location>
        <begin position="59"/>
        <end position="235"/>
    </location>
</feature>
<dbReference type="InterPro" id="IPR018094">
    <property type="entry name" value="Thymidylate_kinase"/>
</dbReference>
<gene>
    <name evidence="8" type="primary">tmk</name>
    <name evidence="10" type="ordered locus">Tpen_1026</name>
</gene>
<reference evidence="11" key="1">
    <citation type="journal article" date="2008" name="J. Bacteriol.">
        <title>Genome sequence of Thermofilum pendens reveals an exceptional loss of biosynthetic pathways without genome reduction.</title>
        <authorList>
            <person name="Anderson I."/>
            <person name="Rodriguez J."/>
            <person name="Susanti D."/>
            <person name="Porat I."/>
            <person name="Reich C."/>
            <person name="Ulrich L.E."/>
            <person name="Elkins J.G."/>
            <person name="Mavromatis K."/>
            <person name="Lykidis A."/>
            <person name="Kim E."/>
            <person name="Thompson L.S."/>
            <person name="Nolan M."/>
            <person name="Land M."/>
            <person name="Copeland A."/>
            <person name="Lapidus A."/>
            <person name="Lucas S."/>
            <person name="Detter C."/>
            <person name="Zhulin I.B."/>
            <person name="Olsen G.J."/>
            <person name="Whitman W."/>
            <person name="Mukhopadhyay B."/>
            <person name="Bristow J."/>
            <person name="Kyrpides N."/>
        </authorList>
    </citation>
    <scope>NUCLEOTIDE SEQUENCE [LARGE SCALE GENOMIC DNA]</scope>
    <source>
        <strain evidence="11">DSM 2475 / Hrk 5</strain>
    </source>
</reference>
<dbReference type="Pfam" id="PF02223">
    <property type="entry name" value="Thymidylate_kin"/>
    <property type="match status" value="1"/>
</dbReference>
<dbReference type="EC" id="2.7.4.9" evidence="8"/>
<dbReference type="PANTHER" id="PTHR10344">
    <property type="entry name" value="THYMIDYLATE KINASE"/>
    <property type="match status" value="1"/>
</dbReference>
<dbReference type="EnsemblBacteria" id="ABL78426">
    <property type="protein sequence ID" value="ABL78426"/>
    <property type="gene ID" value="Tpen_1026"/>
</dbReference>
<evidence type="ECO:0000259" key="9">
    <source>
        <dbReference type="Pfam" id="PF02223"/>
    </source>
</evidence>
<dbReference type="HAMAP" id="MF_00165">
    <property type="entry name" value="Thymidylate_kinase"/>
    <property type="match status" value="1"/>
</dbReference>
<evidence type="ECO:0000256" key="3">
    <source>
        <dbReference type="ARBA" id="ARBA00022727"/>
    </source>
</evidence>
<dbReference type="InterPro" id="IPR027417">
    <property type="entry name" value="P-loop_NTPase"/>
</dbReference>
<dbReference type="STRING" id="368408.Tpen_1026"/>
<dbReference type="InterPro" id="IPR039430">
    <property type="entry name" value="Thymidylate_kin-like_dom"/>
</dbReference>
<dbReference type="eggNOG" id="arCOG01891">
    <property type="taxonomic scope" value="Archaea"/>
</dbReference>
<dbReference type="SUPFAM" id="SSF52540">
    <property type="entry name" value="P-loop containing nucleoside triphosphate hydrolases"/>
    <property type="match status" value="1"/>
</dbReference>
<protein>
    <recommendedName>
        <fullName evidence="8">Probable thymidylate kinase</fullName>
        <ecNumber evidence="8">2.7.4.9</ecNumber>
    </recommendedName>
    <alternativeName>
        <fullName evidence="8">dTMP kinase</fullName>
    </alternativeName>
</protein>
<dbReference type="GO" id="GO:0004798">
    <property type="term" value="F:dTMP kinase activity"/>
    <property type="evidence" value="ECO:0007669"/>
    <property type="project" value="UniProtKB-UniRule"/>
</dbReference>
<feature type="binding site" evidence="8">
    <location>
        <begin position="61"/>
        <end position="68"/>
    </location>
    <ligand>
        <name>ATP</name>
        <dbReference type="ChEBI" id="CHEBI:30616"/>
    </ligand>
</feature>
<proteinExistence type="inferred from homology"/>
<keyword evidence="6 8" id="KW-0067">ATP-binding</keyword>
<dbReference type="Proteomes" id="UP000000641">
    <property type="component" value="Chromosome"/>
</dbReference>
<dbReference type="GO" id="GO:0006235">
    <property type="term" value="P:dTTP biosynthetic process"/>
    <property type="evidence" value="ECO:0007669"/>
    <property type="project" value="UniProtKB-UniRule"/>
</dbReference>
<dbReference type="PANTHER" id="PTHR10344:SF4">
    <property type="entry name" value="UMP-CMP KINASE 2, MITOCHONDRIAL"/>
    <property type="match status" value="1"/>
</dbReference>
<dbReference type="GO" id="GO:0005524">
    <property type="term" value="F:ATP binding"/>
    <property type="evidence" value="ECO:0007669"/>
    <property type="project" value="UniProtKB-UniRule"/>
</dbReference>
<name>A1RYZ6_THEPD</name>
<evidence type="ECO:0000256" key="1">
    <source>
        <dbReference type="ARBA" id="ARBA00009776"/>
    </source>
</evidence>
<evidence type="ECO:0000313" key="10">
    <source>
        <dbReference type="EMBL" id="ABL78426.1"/>
    </source>
</evidence>
<evidence type="ECO:0000256" key="6">
    <source>
        <dbReference type="ARBA" id="ARBA00022840"/>
    </source>
</evidence>
<sequence length="254" mass="28805">MFCPKCGDYVKPRVERSITPTGELVIEYHCPVHGLLETEKRRIFGDNKSRVDGGLYVALEGIDGSGKTTQAAMLYEKLSAEGFQVVIVREPWVPAIKEFLYKHDLDVEAEVYLFAADRIILQREVVLPSLRAGKIVVSDRSVFASLAYQSSRGADQDFILAVNKSVRFPDVVVLLDLPVEEAMKRLSSRVAQTRFEDPGYMEKVRAKYLQLAEEYPEKFIVVDASKPPEEVNREILREIVSIVRSRIRSEPGER</sequence>
<evidence type="ECO:0000313" key="11">
    <source>
        <dbReference type="Proteomes" id="UP000000641"/>
    </source>
</evidence>
<keyword evidence="2 8" id="KW-0808">Transferase</keyword>
<dbReference type="AlphaFoldDB" id="A1RYZ6"/>
<organism evidence="10 11">
    <name type="scientific">Thermofilum pendens (strain DSM 2475 / Hrk 5)</name>
    <dbReference type="NCBI Taxonomy" id="368408"/>
    <lineage>
        <taxon>Archaea</taxon>
        <taxon>Thermoproteota</taxon>
        <taxon>Thermoprotei</taxon>
        <taxon>Thermofilales</taxon>
        <taxon>Thermofilaceae</taxon>
        <taxon>Thermofilum</taxon>
    </lineage>
</organism>
<evidence type="ECO:0000256" key="4">
    <source>
        <dbReference type="ARBA" id="ARBA00022741"/>
    </source>
</evidence>
<comment type="similarity">
    <text evidence="1 8">Belongs to the thymidylate kinase family.</text>
</comment>
<keyword evidence="11" id="KW-1185">Reference proteome</keyword>
<accession>A1RYZ6</accession>
<keyword evidence="3 8" id="KW-0545">Nucleotide biosynthesis</keyword>
<comment type="catalytic activity">
    <reaction evidence="7 8">
        <text>dTMP + ATP = dTDP + ADP</text>
        <dbReference type="Rhea" id="RHEA:13517"/>
        <dbReference type="ChEBI" id="CHEBI:30616"/>
        <dbReference type="ChEBI" id="CHEBI:58369"/>
        <dbReference type="ChEBI" id="CHEBI:63528"/>
        <dbReference type="ChEBI" id="CHEBI:456216"/>
        <dbReference type="EC" id="2.7.4.9"/>
    </reaction>
</comment>
<keyword evidence="4 8" id="KW-0547">Nucleotide-binding</keyword>
<dbReference type="NCBIfam" id="TIGR00041">
    <property type="entry name" value="DTMP_kinase"/>
    <property type="match status" value="1"/>
</dbReference>
<keyword evidence="5 8" id="KW-0418">Kinase</keyword>
<evidence type="ECO:0000256" key="8">
    <source>
        <dbReference type="HAMAP-Rule" id="MF_00165"/>
    </source>
</evidence>
<dbReference type="CDD" id="cd01672">
    <property type="entry name" value="TMPK"/>
    <property type="match status" value="1"/>
</dbReference>
<dbReference type="EMBL" id="CP000505">
    <property type="protein sequence ID" value="ABL78426.1"/>
    <property type="molecule type" value="Genomic_DNA"/>
</dbReference>
<dbReference type="Gene3D" id="3.40.50.300">
    <property type="entry name" value="P-loop containing nucleotide triphosphate hydrolases"/>
    <property type="match status" value="1"/>
</dbReference>
<evidence type="ECO:0000256" key="2">
    <source>
        <dbReference type="ARBA" id="ARBA00022679"/>
    </source>
</evidence>
<dbReference type="GO" id="GO:0006227">
    <property type="term" value="P:dUDP biosynthetic process"/>
    <property type="evidence" value="ECO:0007669"/>
    <property type="project" value="TreeGrafter"/>
</dbReference>
<dbReference type="KEGG" id="tpe:Tpen_1026"/>